<feature type="compositionally biased region" description="Pro residues" evidence="1">
    <location>
        <begin position="14"/>
        <end position="23"/>
    </location>
</feature>
<comment type="caution">
    <text evidence="2">The sequence shown here is derived from an EMBL/GenBank/DDBJ whole genome shotgun (WGS) entry which is preliminary data.</text>
</comment>
<reference evidence="2 3" key="1">
    <citation type="submission" date="2024-09" db="EMBL/GenBank/DDBJ databases">
        <title>Itraconazole resistance in Madurella fahalii resulting from another homologue of gene encoding cytochrome P450 14-alpha sterol demethylase (CYP51).</title>
        <authorList>
            <person name="Yoshioka I."/>
            <person name="Fahal A.H."/>
            <person name="Kaneko S."/>
            <person name="Yaguchi T."/>
        </authorList>
    </citation>
    <scope>NUCLEOTIDE SEQUENCE [LARGE SCALE GENOMIC DNA]</scope>
    <source>
        <strain evidence="2 3">IFM 68171</strain>
    </source>
</reference>
<dbReference type="GeneID" id="98178785"/>
<proteinExistence type="predicted"/>
<evidence type="ECO:0000256" key="1">
    <source>
        <dbReference type="SAM" id="MobiDB-lite"/>
    </source>
</evidence>
<feature type="region of interest" description="Disordered" evidence="1">
    <location>
        <begin position="1"/>
        <end position="50"/>
    </location>
</feature>
<gene>
    <name evidence="2" type="ORF">MFIFM68171_08042</name>
</gene>
<organism evidence="2 3">
    <name type="scientific">Madurella fahalii</name>
    <dbReference type="NCBI Taxonomy" id="1157608"/>
    <lineage>
        <taxon>Eukaryota</taxon>
        <taxon>Fungi</taxon>
        <taxon>Dikarya</taxon>
        <taxon>Ascomycota</taxon>
        <taxon>Pezizomycotina</taxon>
        <taxon>Sordariomycetes</taxon>
        <taxon>Sordariomycetidae</taxon>
        <taxon>Sordariales</taxon>
        <taxon>Sordariales incertae sedis</taxon>
        <taxon>Madurella</taxon>
    </lineage>
</organism>
<sequence length="247" mass="26705">MAAYAGGGFNPAFGPDPGPPPPSTQMIPVMGPPPDTGSPPPGTTRADLGHAYYPAPGHYQHYLFYPQQPSLAARAPLGTVLAVDPTGQLYQYTSNMNGTNRLPQPPPPTDSSFPAANLLNSTGGAGAEPGYNYFFPTEHAKVVVLKCTVPPWKLVPGTYPDIPFHACKVPANVTMAELLVGFGADNPDRGRNQFWVVYPQGGGRWGWKEHLMGDDEVMMRKTVRELGWVEKRADGEAGTVYLWITRD</sequence>
<name>A0ABQ0GJC7_9PEZI</name>
<evidence type="ECO:0000313" key="2">
    <source>
        <dbReference type="EMBL" id="GAB1317832.1"/>
    </source>
</evidence>
<accession>A0ABQ0GJC7</accession>
<keyword evidence="3" id="KW-1185">Reference proteome</keyword>
<feature type="compositionally biased region" description="Pro residues" evidence="1">
    <location>
        <begin position="30"/>
        <end position="42"/>
    </location>
</feature>
<protein>
    <submittedName>
        <fullName evidence="2">Uncharacterized protein</fullName>
    </submittedName>
</protein>
<dbReference type="RefSeq" id="XP_070919563.1">
    <property type="nucleotide sequence ID" value="XM_071063462.1"/>
</dbReference>
<dbReference type="Proteomes" id="UP001628179">
    <property type="component" value="Unassembled WGS sequence"/>
</dbReference>
<evidence type="ECO:0000313" key="3">
    <source>
        <dbReference type="Proteomes" id="UP001628179"/>
    </source>
</evidence>
<dbReference type="EMBL" id="BAAFSV010000004">
    <property type="protein sequence ID" value="GAB1317832.1"/>
    <property type="molecule type" value="Genomic_DNA"/>
</dbReference>